<keyword evidence="1" id="KW-0732">Signal</keyword>
<accession>A0A7I8WFP9</accession>
<sequence length="329" mass="37416">MQLITLIFLLVSFSVIYSSTVYRSCLDAVNDNNFTTDTYSIQPRIGGATSQVYCQFTSNFEVTTILDNNKETLTSLAKTQAAYGIKVNIQYENFDDSDLTELLKAAGVCQQTMRFVNRKAANWHNRFLFWDGSYTSFIANDGICNCLITQICEQTNILTKPCYPSIETQSHPVFDFTGRIAVLPQRLPLKRIEAGDTNDGTNKFSIGKLKCTRKMLISKKLIFDNKCQNREEILTDGNLQTCLTFKQNEFGFKLKIQGHFRFLNISNSNSVLDNIFVQSLKPLENDNGDGNCLRQGNLFKCSISLIGEYILYFYNMTLETEICEVEVLE</sequence>
<keyword evidence="3" id="KW-1185">Reference proteome</keyword>
<proteinExistence type="predicted"/>
<dbReference type="EMBL" id="CAJFCJ010000111">
    <property type="protein sequence ID" value="CAD5126961.1"/>
    <property type="molecule type" value="Genomic_DNA"/>
</dbReference>
<evidence type="ECO:0000313" key="2">
    <source>
        <dbReference type="EMBL" id="CAD5126961.1"/>
    </source>
</evidence>
<evidence type="ECO:0000256" key="1">
    <source>
        <dbReference type="SAM" id="SignalP"/>
    </source>
</evidence>
<protein>
    <submittedName>
        <fullName evidence="2">Uncharacterized protein</fullName>
    </submittedName>
</protein>
<feature type="signal peptide" evidence="1">
    <location>
        <begin position="1"/>
        <end position="18"/>
    </location>
</feature>
<dbReference type="Gene3D" id="2.60.120.1000">
    <property type="match status" value="1"/>
</dbReference>
<comment type="caution">
    <text evidence="2">The sequence shown here is derived from an EMBL/GenBank/DDBJ whole genome shotgun (WGS) entry which is preliminary data.</text>
</comment>
<reference evidence="2 3" key="1">
    <citation type="submission" date="2020-08" db="EMBL/GenBank/DDBJ databases">
        <authorList>
            <person name="Hejnol A."/>
        </authorList>
    </citation>
    <scope>NUCLEOTIDE SEQUENCE [LARGE SCALE GENOMIC DNA]</scope>
</reference>
<dbReference type="Proteomes" id="UP000549394">
    <property type="component" value="Unassembled WGS sequence"/>
</dbReference>
<evidence type="ECO:0000313" key="3">
    <source>
        <dbReference type="Proteomes" id="UP000549394"/>
    </source>
</evidence>
<name>A0A7I8WFP9_9ANNE</name>
<gene>
    <name evidence="2" type="ORF">DGYR_LOCUS14177</name>
</gene>
<organism evidence="2 3">
    <name type="scientific">Dimorphilus gyrociliatus</name>
    <dbReference type="NCBI Taxonomy" id="2664684"/>
    <lineage>
        <taxon>Eukaryota</taxon>
        <taxon>Metazoa</taxon>
        <taxon>Spiralia</taxon>
        <taxon>Lophotrochozoa</taxon>
        <taxon>Annelida</taxon>
        <taxon>Polychaeta</taxon>
        <taxon>Polychaeta incertae sedis</taxon>
        <taxon>Dinophilidae</taxon>
        <taxon>Dimorphilus</taxon>
    </lineage>
</organism>
<feature type="chain" id="PRO_5029765438" evidence="1">
    <location>
        <begin position="19"/>
        <end position="329"/>
    </location>
</feature>
<dbReference type="AlphaFoldDB" id="A0A7I8WFP9"/>